<feature type="domain" description="Protein kinase" evidence="7">
    <location>
        <begin position="1"/>
        <end position="239"/>
    </location>
</feature>
<evidence type="ECO:0000313" key="8">
    <source>
        <dbReference type="EMBL" id="MFD1533805.1"/>
    </source>
</evidence>
<evidence type="ECO:0000259" key="7">
    <source>
        <dbReference type="PROSITE" id="PS50011"/>
    </source>
</evidence>
<keyword evidence="5 8" id="KW-0418">Kinase</keyword>
<dbReference type="InterPro" id="IPR008266">
    <property type="entry name" value="Tyr_kinase_AS"/>
</dbReference>
<dbReference type="PROSITE" id="PS50011">
    <property type="entry name" value="PROTEIN_KINASE_DOM"/>
    <property type="match status" value="1"/>
</dbReference>
<keyword evidence="2" id="KW-0723">Serine/threonine-protein kinase</keyword>
<dbReference type="Proteomes" id="UP001597145">
    <property type="component" value="Unassembled WGS sequence"/>
</dbReference>
<comment type="caution">
    <text evidence="8">The sequence shown here is derived from an EMBL/GenBank/DDBJ whole genome shotgun (WGS) entry which is preliminary data.</text>
</comment>
<evidence type="ECO:0000256" key="1">
    <source>
        <dbReference type="ARBA" id="ARBA00012513"/>
    </source>
</evidence>
<gene>
    <name evidence="8" type="ORF">ACFSCY_30755</name>
</gene>
<dbReference type="InterPro" id="IPR000719">
    <property type="entry name" value="Prot_kinase_dom"/>
</dbReference>
<evidence type="ECO:0000256" key="2">
    <source>
        <dbReference type="ARBA" id="ARBA00022527"/>
    </source>
</evidence>
<dbReference type="SUPFAM" id="SSF56112">
    <property type="entry name" value="Protein kinase-like (PK-like)"/>
    <property type="match status" value="1"/>
</dbReference>
<evidence type="ECO:0000256" key="6">
    <source>
        <dbReference type="ARBA" id="ARBA00022840"/>
    </source>
</evidence>
<evidence type="ECO:0000256" key="5">
    <source>
        <dbReference type="ARBA" id="ARBA00022777"/>
    </source>
</evidence>
<keyword evidence="4" id="KW-0547">Nucleotide-binding</keyword>
<proteinExistence type="predicted"/>
<evidence type="ECO:0000256" key="3">
    <source>
        <dbReference type="ARBA" id="ARBA00022679"/>
    </source>
</evidence>
<dbReference type="PROSITE" id="PS00109">
    <property type="entry name" value="PROTEIN_KINASE_TYR"/>
    <property type="match status" value="1"/>
</dbReference>
<dbReference type="GO" id="GO:0004674">
    <property type="term" value="F:protein serine/threonine kinase activity"/>
    <property type="evidence" value="ECO:0007669"/>
    <property type="project" value="UniProtKB-EC"/>
</dbReference>
<dbReference type="SMART" id="SM00220">
    <property type="entry name" value="S_TKc"/>
    <property type="match status" value="1"/>
</dbReference>
<dbReference type="PANTHER" id="PTHR43289:SF6">
    <property type="entry name" value="SERINE_THREONINE-PROTEIN KINASE NEKL-3"/>
    <property type="match status" value="1"/>
</dbReference>
<name>A0ABW4FU64_9PSEU</name>
<keyword evidence="6" id="KW-0067">ATP-binding</keyword>
<dbReference type="PANTHER" id="PTHR43289">
    <property type="entry name" value="MITOGEN-ACTIVATED PROTEIN KINASE KINASE KINASE 20-RELATED"/>
    <property type="match status" value="1"/>
</dbReference>
<protein>
    <recommendedName>
        <fullName evidence="1">non-specific serine/threonine protein kinase</fullName>
        <ecNumber evidence="1">2.7.11.1</ecNumber>
    </recommendedName>
</protein>
<evidence type="ECO:0000256" key="4">
    <source>
        <dbReference type="ARBA" id="ARBA00022741"/>
    </source>
</evidence>
<dbReference type="CDD" id="cd14014">
    <property type="entry name" value="STKc_PknB_like"/>
    <property type="match status" value="1"/>
</dbReference>
<dbReference type="Pfam" id="PF00069">
    <property type="entry name" value="Pkinase"/>
    <property type="match status" value="1"/>
</dbReference>
<dbReference type="RefSeq" id="WP_379659980.1">
    <property type="nucleotide sequence ID" value="NZ_JBHUCP010000026.1"/>
</dbReference>
<reference evidence="9" key="1">
    <citation type="journal article" date="2019" name="Int. J. Syst. Evol. Microbiol.">
        <title>The Global Catalogue of Microorganisms (GCM) 10K type strain sequencing project: providing services to taxonomists for standard genome sequencing and annotation.</title>
        <authorList>
            <consortium name="The Broad Institute Genomics Platform"/>
            <consortium name="The Broad Institute Genome Sequencing Center for Infectious Disease"/>
            <person name="Wu L."/>
            <person name="Ma J."/>
        </authorList>
    </citation>
    <scope>NUCLEOTIDE SEQUENCE [LARGE SCALE GENOMIC DNA]</scope>
    <source>
        <strain evidence="9">JCM 12165</strain>
    </source>
</reference>
<evidence type="ECO:0000313" key="9">
    <source>
        <dbReference type="Proteomes" id="UP001597145"/>
    </source>
</evidence>
<dbReference type="Gene3D" id="1.10.510.10">
    <property type="entry name" value="Transferase(Phosphotransferase) domain 1"/>
    <property type="match status" value="1"/>
</dbReference>
<dbReference type="EMBL" id="JBHUCP010000026">
    <property type="protein sequence ID" value="MFD1533805.1"/>
    <property type="molecule type" value="Genomic_DNA"/>
</dbReference>
<accession>A0ABW4FU64</accession>
<keyword evidence="9" id="KW-1185">Reference proteome</keyword>
<feature type="non-terminal residue" evidence="8">
    <location>
        <position position="273"/>
    </location>
</feature>
<organism evidence="8 9">
    <name type="scientific">Pseudonocardia aurantiaca</name>
    <dbReference type="NCBI Taxonomy" id="75290"/>
    <lineage>
        <taxon>Bacteria</taxon>
        <taxon>Bacillati</taxon>
        <taxon>Actinomycetota</taxon>
        <taxon>Actinomycetes</taxon>
        <taxon>Pseudonocardiales</taxon>
        <taxon>Pseudonocardiaceae</taxon>
        <taxon>Pseudonocardia</taxon>
    </lineage>
</organism>
<dbReference type="EC" id="2.7.11.1" evidence="1"/>
<dbReference type="InterPro" id="IPR011009">
    <property type="entry name" value="Kinase-like_dom_sf"/>
</dbReference>
<keyword evidence="3 8" id="KW-0808">Transferase</keyword>
<sequence length="273" mass="29596">MTRLFLPGCTVIHKEPLGPDAERRLRHELAMLERLLGVVGVGQLVEAPRYSGSILLADVRGTSLAELAKPLAVDDLIGLGLELARAVAGMHRRGVMHRDITPANIVISRDGAPCLVDFALATSFAEIRPEFTHHTEIVGTLAYLAPEQTGRTGRSVDQRADLYALGATLYELATGGPPFGSGDPLRLTHDHLARVPVPPAQVNPAVPAPLSEIIMHLLEKEPDNRYQTAEGVIYDLERLRDAQTRPAAAALRVGERDVPLRLLPPSRLVGRDV</sequence>